<comment type="caution">
    <text evidence="2">The sequence shown here is derived from an EMBL/GenBank/DDBJ whole genome shotgun (WGS) entry which is preliminary data.</text>
</comment>
<evidence type="ECO:0000256" key="1">
    <source>
        <dbReference type="SAM" id="MobiDB-lite"/>
    </source>
</evidence>
<feature type="region of interest" description="Disordered" evidence="1">
    <location>
        <begin position="45"/>
        <end position="90"/>
    </location>
</feature>
<dbReference type="Proteomes" id="UP000234275">
    <property type="component" value="Unassembled WGS sequence"/>
</dbReference>
<dbReference type="GeneID" id="36555250"/>
<dbReference type="RefSeq" id="XP_024708706.1">
    <property type="nucleotide sequence ID" value="XM_024847551.1"/>
</dbReference>
<protein>
    <submittedName>
        <fullName evidence="2">Uncharacterized protein</fullName>
    </submittedName>
</protein>
<evidence type="ECO:0000313" key="2">
    <source>
        <dbReference type="EMBL" id="PLB53404.1"/>
    </source>
</evidence>
<feature type="compositionally biased region" description="Low complexity" evidence="1">
    <location>
        <begin position="250"/>
        <end position="260"/>
    </location>
</feature>
<gene>
    <name evidence="2" type="ORF">P170DRAFT_424146</name>
</gene>
<evidence type="ECO:0000313" key="3">
    <source>
        <dbReference type="Proteomes" id="UP000234275"/>
    </source>
</evidence>
<reference evidence="2 3" key="1">
    <citation type="submission" date="2016-12" db="EMBL/GenBank/DDBJ databases">
        <title>The genomes of Aspergillus section Nigri reveals drivers in fungal speciation.</title>
        <authorList>
            <consortium name="DOE Joint Genome Institute"/>
            <person name="Vesth T.C."/>
            <person name="Nybo J."/>
            <person name="Theobald S."/>
            <person name="Brandl J."/>
            <person name="Frisvad J.C."/>
            <person name="Nielsen K.F."/>
            <person name="Lyhne E.K."/>
            <person name="Kogle M.E."/>
            <person name="Kuo A."/>
            <person name="Riley R."/>
            <person name="Clum A."/>
            <person name="Nolan M."/>
            <person name="Lipzen A."/>
            <person name="Salamov A."/>
            <person name="Henrissat B."/>
            <person name="Wiebenga A."/>
            <person name="De Vries R.P."/>
            <person name="Grigoriev I.V."/>
            <person name="Mortensen U.H."/>
            <person name="Andersen M.R."/>
            <person name="Baker S.E."/>
        </authorList>
    </citation>
    <scope>NUCLEOTIDE SEQUENCE [LARGE SCALE GENOMIC DNA]</scope>
    <source>
        <strain evidence="2 3">IBT 23096</strain>
    </source>
</reference>
<proteinExistence type="predicted"/>
<name>A0A2I2GKK5_9EURO</name>
<accession>A0A2I2GKK5</accession>
<feature type="compositionally biased region" description="Basic and acidic residues" evidence="1">
    <location>
        <begin position="55"/>
        <end position="65"/>
    </location>
</feature>
<dbReference type="AlphaFoldDB" id="A0A2I2GKK5"/>
<sequence>MNWTGGRLYRHSNTSHNAGSKKRNKDPQRFRSTITKDSNWIPFSQFPSSIATGTPKEEQAKKIGDSDTLSARPSHLQPARYADTSVEPSQQSQFVGRVDRVKHQLLNTKDWAAVAVAKPLEVAFTQIEEIERFGKRRKLTDADRIRLAGAENNVPLIDRPFCKGGGRNTPSEMRTIKNLNITINGRSVPVENLPAQASSLPTNASTQSMLLVSEGSAYSRNPETAKPSSPRNVGEYFDQDSVNLIHPKKSPSCPMSPKMPAGTGPQSQNASLDVKKTSLDEGDPAMNQIPLQTTQKDNSTHDIQIAFNRRRFTIDDQIDQMIVENERRLNATKRVAGLTHGPSQGSQKKLYHESVLSPRTLETLECYSHRPEYYLEQNRSPSGEPAHYIRDLPKPAHRKKTLKSYETTITFSSDISNVYKSPTKIFGQPVVLDDNGNIGPKRSMWNLDSKACTPNRSARNANAAEGGFALLKYPNITTPINLSQDPEVQPQIFARTQSPSHGKDEALAGNPMAMIPFPAALLEGYVRNEQRTSRQGDKEADFLVPSVCYRDNLPTINRLQANTTSSPDPLSFQF</sequence>
<feature type="region of interest" description="Disordered" evidence="1">
    <location>
        <begin position="1"/>
        <end position="29"/>
    </location>
</feature>
<organism evidence="2 3">
    <name type="scientific">Aspergillus steynii IBT 23096</name>
    <dbReference type="NCBI Taxonomy" id="1392250"/>
    <lineage>
        <taxon>Eukaryota</taxon>
        <taxon>Fungi</taxon>
        <taxon>Dikarya</taxon>
        <taxon>Ascomycota</taxon>
        <taxon>Pezizomycotina</taxon>
        <taxon>Eurotiomycetes</taxon>
        <taxon>Eurotiomycetidae</taxon>
        <taxon>Eurotiales</taxon>
        <taxon>Aspergillaceae</taxon>
        <taxon>Aspergillus</taxon>
        <taxon>Aspergillus subgen. Circumdati</taxon>
    </lineage>
</organism>
<dbReference type="OrthoDB" id="5426563at2759"/>
<dbReference type="VEuPathDB" id="FungiDB:P170DRAFT_424146"/>
<keyword evidence="3" id="KW-1185">Reference proteome</keyword>
<feature type="region of interest" description="Disordered" evidence="1">
    <location>
        <begin position="244"/>
        <end position="272"/>
    </location>
</feature>
<dbReference type="EMBL" id="MSFO01000002">
    <property type="protein sequence ID" value="PLB53404.1"/>
    <property type="molecule type" value="Genomic_DNA"/>
</dbReference>